<dbReference type="AlphaFoldDB" id="A0AAD7DYT2"/>
<keyword evidence="3" id="KW-1185">Reference proteome</keyword>
<dbReference type="Gene3D" id="3.90.1460.10">
    <property type="entry name" value="GTF2I-like"/>
    <property type="match status" value="1"/>
</dbReference>
<reference evidence="2" key="1">
    <citation type="submission" date="2023-03" db="EMBL/GenBank/DDBJ databases">
        <title>Massive genome expansion in bonnet fungi (Mycena s.s.) driven by repeated elements and novel gene families across ecological guilds.</title>
        <authorList>
            <consortium name="Lawrence Berkeley National Laboratory"/>
            <person name="Harder C.B."/>
            <person name="Miyauchi S."/>
            <person name="Viragh M."/>
            <person name="Kuo A."/>
            <person name="Thoen E."/>
            <person name="Andreopoulos B."/>
            <person name="Lu D."/>
            <person name="Skrede I."/>
            <person name="Drula E."/>
            <person name="Henrissat B."/>
            <person name="Morin E."/>
            <person name="Kohler A."/>
            <person name="Barry K."/>
            <person name="LaButti K."/>
            <person name="Morin E."/>
            <person name="Salamov A."/>
            <person name="Lipzen A."/>
            <person name="Mereny Z."/>
            <person name="Hegedus B."/>
            <person name="Baldrian P."/>
            <person name="Stursova M."/>
            <person name="Weitz H."/>
            <person name="Taylor A."/>
            <person name="Grigoriev I.V."/>
            <person name="Nagy L.G."/>
            <person name="Martin F."/>
            <person name="Kauserud H."/>
        </authorList>
    </citation>
    <scope>NUCLEOTIDE SEQUENCE</scope>
    <source>
        <strain evidence="2">CBHHK067</strain>
    </source>
</reference>
<organism evidence="2 3">
    <name type="scientific">Mycena rosella</name>
    <name type="common">Pink bonnet</name>
    <name type="synonym">Agaricus rosellus</name>
    <dbReference type="NCBI Taxonomy" id="1033263"/>
    <lineage>
        <taxon>Eukaryota</taxon>
        <taxon>Fungi</taxon>
        <taxon>Dikarya</taxon>
        <taxon>Basidiomycota</taxon>
        <taxon>Agaricomycotina</taxon>
        <taxon>Agaricomycetes</taxon>
        <taxon>Agaricomycetidae</taxon>
        <taxon>Agaricales</taxon>
        <taxon>Marasmiineae</taxon>
        <taxon>Mycenaceae</taxon>
        <taxon>Mycena</taxon>
    </lineage>
</organism>
<accession>A0AAD7DYT2</accession>
<dbReference type="EMBL" id="JARKIE010000018">
    <property type="protein sequence ID" value="KAJ7701137.1"/>
    <property type="molecule type" value="Genomic_DNA"/>
</dbReference>
<comment type="caution">
    <text evidence="2">The sequence shown here is derived from an EMBL/GenBank/DDBJ whole genome shotgun (WGS) entry which is preliminary data.</text>
</comment>
<feature type="region of interest" description="Disordered" evidence="1">
    <location>
        <begin position="207"/>
        <end position="245"/>
    </location>
</feature>
<gene>
    <name evidence="2" type="ORF">B0H17DRAFT_199572</name>
</gene>
<sequence>MAQVIAYRAMKKRGIRATNKAAAMDAQQTATKIGELLLDLFERMGVRGFAVMSRGHPDDAALPHAVDSDRVMSSFFVQQYKLSSLDVLRTFESHSCAMDDGGKEKNDIATMRKQVIDWQRDAFRKVCKDKSANISYEHYDHKIRELRGCEIVGWPEQVTWRRPSMMDVQDIRTILNGLKNGAIFWRRMKTADHTEFVEQQVEARRLSGAPARRRRVRSDKGVARKGKGRGREGEGEEGHRGEQRR</sequence>
<proteinExistence type="predicted"/>
<dbReference type="Proteomes" id="UP001221757">
    <property type="component" value="Unassembled WGS sequence"/>
</dbReference>
<evidence type="ECO:0000256" key="1">
    <source>
        <dbReference type="SAM" id="MobiDB-lite"/>
    </source>
</evidence>
<evidence type="ECO:0000313" key="2">
    <source>
        <dbReference type="EMBL" id="KAJ7701137.1"/>
    </source>
</evidence>
<protein>
    <submittedName>
        <fullName evidence="2">Uncharacterized protein</fullName>
    </submittedName>
</protein>
<dbReference type="InterPro" id="IPR036647">
    <property type="entry name" value="GTF2I-like_rpt_sf"/>
</dbReference>
<feature type="compositionally biased region" description="Basic and acidic residues" evidence="1">
    <location>
        <begin position="229"/>
        <end position="245"/>
    </location>
</feature>
<evidence type="ECO:0000313" key="3">
    <source>
        <dbReference type="Proteomes" id="UP001221757"/>
    </source>
</evidence>
<name>A0AAD7DYT2_MYCRO</name>
<feature type="compositionally biased region" description="Basic residues" evidence="1">
    <location>
        <begin position="211"/>
        <end position="228"/>
    </location>
</feature>